<dbReference type="AlphaFoldDB" id="A0A1B7K1I7"/>
<gene>
    <name evidence="1" type="ORF">M998_0689</name>
</gene>
<evidence type="ECO:0000313" key="2">
    <source>
        <dbReference type="Proteomes" id="UP000078224"/>
    </source>
</evidence>
<dbReference type="PATRIC" id="fig|1354272.4.peg.707"/>
<sequence>MLLQLPSSARNRALVAYSEVYQRFWDEEPVSYRKDNFARHEANTRLRRFVRRLSRSVQGYTSKPLTVIQ</sequence>
<comment type="caution">
    <text evidence="1">The sequence shown here is derived from an EMBL/GenBank/DDBJ whole genome shotgun (WGS) entry which is preliminary data.</text>
</comment>
<name>A0A1B7K1I7_9GAMM</name>
<accession>A0A1B7K1I7</accession>
<dbReference type="Proteomes" id="UP000078224">
    <property type="component" value="Unassembled WGS sequence"/>
</dbReference>
<reference evidence="1 2" key="1">
    <citation type="submission" date="2016-04" db="EMBL/GenBank/DDBJ databases">
        <title>ATOL: Assembling a taxonomically balanced genome-scale reconstruction of the evolutionary history of the Enterobacteriaceae.</title>
        <authorList>
            <person name="Plunkett G.III."/>
            <person name="Neeno-Eckwall E.C."/>
            <person name="Glasner J.D."/>
            <person name="Perna N.T."/>
        </authorList>
    </citation>
    <scope>NUCLEOTIDE SEQUENCE [LARGE SCALE GENOMIC DNA]</scope>
    <source>
        <strain evidence="1 2">ATCC 35613</strain>
    </source>
</reference>
<evidence type="ECO:0000313" key="1">
    <source>
        <dbReference type="EMBL" id="OAT54008.1"/>
    </source>
</evidence>
<organism evidence="1 2">
    <name type="scientific">Providencia heimbachae ATCC 35613</name>
    <dbReference type="NCBI Taxonomy" id="1354272"/>
    <lineage>
        <taxon>Bacteria</taxon>
        <taxon>Pseudomonadati</taxon>
        <taxon>Pseudomonadota</taxon>
        <taxon>Gammaproteobacteria</taxon>
        <taxon>Enterobacterales</taxon>
        <taxon>Morganellaceae</taxon>
        <taxon>Providencia</taxon>
    </lineage>
</organism>
<dbReference type="EMBL" id="LXEW01000013">
    <property type="protein sequence ID" value="OAT54008.1"/>
    <property type="molecule type" value="Genomic_DNA"/>
</dbReference>
<protein>
    <submittedName>
        <fullName evidence="1">Phage protein</fullName>
    </submittedName>
</protein>
<keyword evidence="2" id="KW-1185">Reference proteome</keyword>
<proteinExistence type="predicted"/>